<dbReference type="Pfam" id="PF01433">
    <property type="entry name" value="Peptidase_M1"/>
    <property type="match status" value="1"/>
</dbReference>
<keyword evidence="12" id="KW-0325">Glycoprotein</keyword>
<evidence type="ECO:0000259" key="21">
    <source>
        <dbReference type="Pfam" id="PF17900"/>
    </source>
</evidence>
<comment type="caution">
    <text evidence="22">The sequence shown here is derived from an EMBL/GenBank/DDBJ whole genome shotgun (WGS) entry which is preliminary data.</text>
</comment>
<comment type="subcellular location">
    <subcellularLocation>
        <location evidence="1">Cell membrane</location>
        <topology evidence="1">Lipid-anchor</topology>
        <topology evidence="1">GPI-anchor</topology>
    </subcellularLocation>
</comment>
<evidence type="ECO:0000313" key="22">
    <source>
        <dbReference type="EMBL" id="KAK9496746.1"/>
    </source>
</evidence>
<feature type="site" description="Transition state stabilizer" evidence="16">
    <location>
        <position position="408"/>
    </location>
</feature>
<dbReference type="InterPro" id="IPR042097">
    <property type="entry name" value="Aminopeptidase_N-like_N_sf"/>
</dbReference>
<dbReference type="InterPro" id="IPR045357">
    <property type="entry name" value="Aminopeptidase_N-like_N"/>
</dbReference>
<evidence type="ECO:0000256" key="12">
    <source>
        <dbReference type="ARBA" id="ARBA00023180"/>
    </source>
</evidence>
<feature type="domain" description="ERAP1-like C-terminal" evidence="20">
    <location>
        <begin position="548"/>
        <end position="840"/>
    </location>
</feature>
<dbReference type="GO" id="GO:0005886">
    <property type="term" value="C:plasma membrane"/>
    <property type="evidence" value="ECO:0007669"/>
    <property type="project" value="UniProtKB-SubCell"/>
</dbReference>
<gene>
    <name evidence="22" type="ORF">O3M35_013032</name>
</gene>
<dbReference type="PANTHER" id="PTHR11533:SF294">
    <property type="entry name" value="THYROTROPIN-RELEASING HORMONE-DEGRADING ECTOENZYME"/>
    <property type="match status" value="1"/>
</dbReference>
<dbReference type="Gene3D" id="2.60.40.1730">
    <property type="entry name" value="tricorn interacting facor f3 domain"/>
    <property type="match status" value="1"/>
</dbReference>
<feature type="binding site" evidence="15">
    <location>
        <position position="327"/>
    </location>
    <ligand>
        <name>Zn(2+)</name>
        <dbReference type="ChEBI" id="CHEBI:29105"/>
        <note>catalytic</note>
    </ligand>
</feature>
<feature type="signal peptide" evidence="18">
    <location>
        <begin position="1"/>
        <end position="19"/>
    </location>
</feature>
<dbReference type="PRINTS" id="PR00756">
    <property type="entry name" value="ALADIPTASE"/>
</dbReference>
<dbReference type="PANTHER" id="PTHR11533">
    <property type="entry name" value="PROTEASE M1 ZINC METALLOPROTEASE"/>
    <property type="match status" value="1"/>
</dbReference>
<dbReference type="GO" id="GO:0098552">
    <property type="term" value="C:side of membrane"/>
    <property type="evidence" value="ECO:0007669"/>
    <property type="project" value="UniProtKB-KW"/>
</dbReference>
<dbReference type="EC" id="3.4.11.-" evidence="17"/>
<evidence type="ECO:0000259" key="19">
    <source>
        <dbReference type="Pfam" id="PF01433"/>
    </source>
</evidence>
<evidence type="ECO:0000259" key="20">
    <source>
        <dbReference type="Pfam" id="PF11838"/>
    </source>
</evidence>
<keyword evidence="23" id="KW-1185">Reference proteome</keyword>
<comment type="cofactor">
    <cofactor evidence="15 17">
        <name>Zn(2+)</name>
        <dbReference type="ChEBI" id="CHEBI:29105"/>
    </cofactor>
    <text evidence="15 17">Binds 1 zinc ion per subunit.</text>
</comment>
<dbReference type="Proteomes" id="UP001461498">
    <property type="component" value="Unassembled WGS sequence"/>
</dbReference>
<dbReference type="SUPFAM" id="SSF63737">
    <property type="entry name" value="Leukotriene A4 hydrolase N-terminal domain"/>
    <property type="match status" value="1"/>
</dbReference>
<evidence type="ECO:0000256" key="1">
    <source>
        <dbReference type="ARBA" id="ARBA00004609"/>
    </source>
</evidence>
<dbReference type="InterPro" id="IPR050344">
    <property type="entry name" value="Peptidase_M1_aminopeptidases"/>
</dbReference>
<dbReference type="GO" id="GO:0005615">
    <property type="term" value="C:extracellular space"/>
    <property type="evidence" value="ECO:0007669"/>
    <property type="project" value="TreeGrafter"/>
</dbReference>
<feature type="binding site" evidence="15">
    <location>
        <position position="346"/>
    </location>
    <ligand>
        <name>Zn(2+)</name>
        <dbReference type="ChEBI" id="CHEBI:29105"/>
        <note>catalytic</note>
    </ligand>
</feature>
<protein>
    <recommendedName>
        <fullName evidence="17">Aminopeptidase</fullName>
        <ecNumber evidence="17">3.4.11.-</ecNumber>
    </recommendedName>
</protein>
<dbReference type="GO" id="GO:0070006">
    <property type="term" value="F:metalloaminopeptidase activity"/>
    <property type="evidence" value="ECO:0007669"/>
    <property type="project" value="TreeGrafter"/>
</dbReference>
<evidence type="ECO:0000256" key="4">
    <source>
        <dbReference type="ARBA" id="ARBA00022622"/>
    </source>
</evidence>
<dbReference type="Pfam" id="PF11838">
    <property type="entry name" value="ERAP1_C"/>
    <property type="match status" value="1"/>
</dbReference>
<evidence type="ECO:0000256" key="11">
    <source>
        <dbReference type="ARBA" id="ARBA00023136"/>
    </source>
</evidence>
<evidence type="ECO:0000256" key="8">
    <source>
        <dbReference type="ARBA" id="ARBA00022801"/>
    </source>
</evidence>
<dbReference type="InterPro" id="IPR027268">
    <property type="entry name" value="Peptidase_M4/M1_CTD_sf"/>
</dbReference>
<evidence type="ECO:0000256" key="7">
    <source>
        <dbReference type="ARBA" id="ARBA00022729"/>
    </source>
</evidence>
<feature type="domain" description="Peptidase M1 membrane alanine aminopeptidase" evidence="19">
    <location>
        <begin position="260"/>
        <end position="472"/>
    </location>
</feature>
<dbReference type="Gene3D" id="1.25.50.20">
    <property type="match status" value="1"/>
</dbReference>
<dbReference type="EMBL" id="JAPXFL010000060">
    <property type="protein sequence ID" value="KAK9496746.1"/>
    <property type="molecule type" value="Genomic_DNA"/>
</dbReference>
<dbReference type="GO" id="GO:0043171">
    <property type="term" value="P:peptide catabolic process"/>
    <property type="evidence" value="ECO:0007669"/>
    <property type="project" value="TreeGrafter"/>
</dbReference>
<dbReference type="GO" id="GO:0042277">
    <property type="term" value="F:peptide binding"/>
    <property type="evidence" value="ECO:0007669"/>
    <property type="project" value="TreeGrafter"/>
</dbReference>
<dbReference type="AlphaFoldDB" id="A0AAW1CE72"/>
<dbReference type="InterPro" id="IPR034016">
    <property type="entry name" value="M1_APN-typ"/>
</dbReference>
<evidence type="ECO:0000256" key="3">
    <source>
        <dbReference type="ARBA" id="ARBA00022475"/>
    </source>
</evidence>
<dbReference type="CDD" id="cd09601">
    <property type="entry name" value="M1_APN-Q_like"/>
    <property type="match status" value="1"/>
</dbReference>
<comment type="similarity">
    <text evidence="2 17">Belongs to the peptidase M1 family.</text>
</comment>
<keyword evidence="5 17" id="KW-0645">Protease</keyword>
<evidence type="ECO:0000256" key="9">
    <source>
        <dbReference type="ARBA" id="ARBA00022833"/>
    </source>
</evidence>
<evidence type="ECO:0000256" key="16">
    <source>
        <dbReference type="PIRSR" id="PIRSR634016-4"/>
    </source>
</evidence>
<dbReference type="InterPro" id="IPR001930">
    <property type="entry name" value="Peptidase_M1"/>
</dbReference>
<evidence type="ECO:0000256" key="2">
    <source>
        <dbReference type="ARBA" id="ARBA00010136"/>
    </source>
</evidence>
<keyword evidence="7 18" id="KW-0732">Signal</keyword>
<dbReference type="InterPro" id="IPR014782">
    <property type="entry name" value="Peptidase_M1_dom"/>
</dbReference>
<dbReference type="GO" id="GO:0005737">
    <property type="term" value="C:cytoplasm"/>
    <property type="evidence" value="ECO:0007669"/>
    <property type="project" value="TreeGrafter"/>
</dbReference>
<feature type="domain" description="Aminopeptidase N-like N-terminal" evidence="21">
    <location>
        <begin position="35"/>
        <end position="220"/>
    </location>
</feature>
<evidence type="ECO:0000256" key="18">
    <source>
        <dbReference type="SAM" id="SignalP"/>
    </source>
</evidence>
<dbReference type="InterPro" id="IPR024571">
    <property type="entry name" value="ERAP1-like_C_dom"/>
</dbReference>
<keyword evidence="13" id="KW-0449">Lipoprotein</keyword>
<feature type="chain" id="PRO_5043609516" description="Aminopeptidase" evidence="18">
    <location>
        <begin position="20"/>
        <end position="887"/>
    </location>
</feature>
<keyword evidence="11" id="KW-0472">Membrane</keyword>
<dbReference type="GO" id="GO:0008270">
    <property type="term" value="F:zinc ion binding"/>
    <property type="evidence" value="ECO:0007669"/>
    <property type="project" value="UniProtKB-UniRule"/>
</dbReference>
<evidence type="ECO:0000256" key="15">
    <source>
        <dbReference type="PIRSR" id="PIRSR634016-3"/>
    </source>
</evidence>
<dbReference type="SUPFAM" id="SSF55486">
    <property type="entry name" value="Metalloproteases ('zincins'), catalytic domain"/>
    <property type="match status" value="1"/>
</dbReference>
<name>A0AAW1CE72_9HEMI</name>
<keyword evidence="3" id="KW-1003">Cell membrane</keyword>
<sequence>MAHNWVVFLILVYLNNVLSQNTLVSNYRLPKDIISTHYDLTIELDLNKFKFNGAAVIKLFVENNTRQLILNVKDLEFSLNGIVLYDNLGHRVNIKSIRENAELERLIIEVEELFEQGKYYDIHFGYSGNINDLGVGLYRSSYMDGNQLEWMAVTQLRPVHARRMFPCLDEPSFRSVFSINIIHHPTYKAISNMAIKSVLPYRDDLVISSFEDTPSIPAFLVAAIVSKLGEVKGEVGFSSLATPDKLSSMVYSAQVGPHFAAAMQNYLGIQYPLNKTHLAALPRLIPVAMENWGLYNFQEQNILYLEGESPTIFKQTSARFSSHEICHAWMGNMASLGWWDYLWMSEVYAMYYEYNIPHMVDPCWRMDEQLVIDLHQAGLLMDSMPVEPLTTAVLTPTEISNKFGGVTYTKGPAILRMAINVLQEEHFLKGFRQLLIDYAYSSIPNPTVMWNYLEKFKQTKLPAKLSELMSLWTTTSGYPVLNVVVQPHRVLLSQTKFSLENNTDEITWWIPLTYTTGKECNFEVTKTREWFRPQKMHEINIEVEENDWILFNVQSVGFYRVNYNKNNWNKIINQLKRNYAIFPPINRAQLIDDSFNLARAGKLDYQTAFTLAEYLAYENDIIPWKASINAFDYLDTMLQNTPIISIFKEYLRDLVNSTYLALGFEERECDSHTDKINREQIIRLGCDMGHPHCIAKSKRFINSLLNGHQPRISVDAFETALCSGIYYGTRIEWEYMLTIYQSAPPRRKPFYLSILGCSRDLNIMRSFFLDSLNKLTTEEWMERFRAFSRKKYNANTLLDVMYNNYDLITSKINKDNFVTLLKTMENFFTTEEQLKKITELERNTSEITPIKLKVEKSVQWLNANLPQFRNFFMGNNKYQLLLISQDN</sequence>
<dbReference type="GO" id="GO:0006508">
    <property type="term" value="P:proteolysis"/>
    <property type="evidence" value="ECO:0007669"/>
    <property type="project" value="UniProtKB-KW"/>
</dbReference>
<organism evidence="22 23">
    <name type="scientific">Rhynocoris fuscipes</name>
    <dbReference type="NCBI Taxonomy" id="488301"/>
    <lineage>
        <taxon>Eukaryota</taxon>
        <taxon>Metazoa</taxon>
        <taxon>Ecdysozoa</taxon>
        <taxon>Arthropoda</taxon>
        <taxon>Hexapoda</taxon>
        <taxon>Insecta</taxon>
        <taxon>Pterygota</taxon>
        <taxon>Neoptera</taxon>
        <taxon>Paraneoptera</taxon>
        <taxon>Hemiptera</taxon>
        <taxon>Heteroptera</taxon>
        <taxon>Panheteroptera</taxon>
        <taxon>Cimicomorpha</taxon>
        <taxon>Reduviidae</taxon>
        <taxon>Harpactorinae</taxon>
        <taxon>Harpactorini</taxon>
        <taxon>Rhynocoris</taxon>
    </lineage>
</organism>
<evidence type="ECO:0000313" key="23">
    <source>
        <dbReference type="Proteomes" id="UP001461498"/>
    </source>
</evidence>
<evidence type="ECO:0000256" key="17">
    <source>
        <dbReference type="RuleBase" id="RU364040"/>
    </source>
</evidence>
<evidence type="ECO:0000256" key="13">
    <source>
        <dbReference type="ARBA" id="ARBA00023288"/>
    </source>
</evidence>
<evidence type="ECO:0000256" key="14">
    <source>
        <dbReference type="PIRSR" id="PIRSR634016-1"/>
    </source>
</evidence>
<keyword evidence="4" id="KW-0336">GPI-anchor</keyword>
<feature type="active site" description="Proton acceptor" evidence="14">
    <location>
        <position position="324"/>
    </location>
</feature>
<dbReference type="FunFam" id="2.60.40.1910:FF:000008">
    <property type="entry name" value="Aminopeptidase"/>
    <property type="match status" value="1"/>
</dbReference>
<dbReference type="Gene3D" id="1.10.390.10">
    <property type="entry name" value="Neutral Protease Domain 2"/>
    <property type="match status" value="1"/>
</dbReference>
<feature type="binding site" evidence="15">
    <location>
        <position position="323"/>
    </location>
    <ligand>
        <name>Zn(2+)</name>
        <dbReference type="ChEBI" id="CHEBI:29105"/>
        <note>catalytic</note>
    </ligand>
</feature>
<keyword evidence="17" id="KW-0031">Aminopeptidase</keyword>
<accession>A0AAW1CE72</accession>
<evidence type="ECO:0000256" key="6">
    <source>
        <dbReference type="ARBA" id="ARBA00022723"/>
    </source>
</evidence>
<dbReference type="Pfam" id="PF17900">
    <property type="entry name" value="Peptidase_M1_N"/>
    <property type="match status" value="1"/>
</dbReference>
<keyword evidence="9 15" id="KW-0862">Zinc</keyword>
<reference evidence="22 23" key="1">
    <citation type="submission" date="2022-12" db="EMBL/GenBank/DDBJ databases">
        <title>Chromosome-level genome assembly of true bugs.</title>
        <authorList>
            <person name="Ma L."/>
            <person name="Li H."/>
        </authorList>
    </citation>
    <scope>NUCLEOTIDE SEQUENCE [LARGE SCALE GENOMIC DNA]</scope>
    <source>
        <strain evidence="22">Lab_2022b</strain>
    </source>
</reference>
<keyword evidence="10 17" id="KW-0482">Metalloprotease</keyword>
<proteinExistence type="inferred from homology"/>
<keyword evidence="6 15" id="KW-0479">Metal-binding</keyword>
<keyword evidence="8 17" id="KW-0378">Hydrolase</keyword>
<dbReference type="Gene3D" id="2.60.40.1910">
    <property type="match status" value="1"/>
</dbReference>
<evidence type="ECO:0000256" key="10">
    <source>
        <dbReference type="ARBA" id="ARBA00023049"/>
    </source>
</evidence>
<evidence type="ECO:0000256" key="5">
    <source>
        <dbReference type="ARBA" id="ARBA00022670"/>
    </source>
</evidence>